<evidence type="ECO:0000313" key="3">
    <source>
        <dbReference type="Proteomes" id="UP000784294"/>
    </source>
</evidence>
<dbReference type="Proteomes" id="UP000784294">
    <property type="component" value="Unassembled WGS sequence"/>
</dbReference>
<accession>A0A3S5AF03</accession>
<feature type="region of interest" description="Disordered" evidence="1">
    <location>
        <begin position="80"/>
        <end position="104"/>
    </location>
</feature>
<evidence type="ECO:0000313" key="2">
    <source>
        <dbReference type="EMBL" id="VEL35364.1"/>
    </source>
</evidence>
<dbReference type="EMBL" id="CAAALY010249657">
    <property type="protein sequence ID" value="VEL35364.1"/>
    <property type="molecule type" value="Genomic_DNA"/>
</dbReference>
<evidence type="ECO:0000256" key="1">
    <source>
        <dbReference type="SAM" id="MobiDB-lite"/>
    </source>
</evidence>
<dbReference type="OrthoDB" id="6278117at2759"/>
<feature type="compositionally biased region" description="Polar residues" evidence="1">
    <location>
        <begin position="7"/>
        <end position="21"/>
    </location>
</feature>
<feature type="region of interest" description="Disordered" evidence="1">
    <location>
        <begin position="44"/>
        <end position="63"/>
    </location>
</feature>
<protein>
    <submittedName>
        <fullName evidence="2">Uncharacterized protein</fullName>
    </submittedName>
</protein>
<proteinExistence type="predicted"/>
<feature type="region of interest" description="Disordered" evidence="1">
    <location>
        <begin position="1"/>
        <end position="21"/>
    </location>
</feature>
<keyword evidence="3" id="KW-1185">Reference proteome</keyword>
<feature type="compositionally biased region" description="Basic and acidic residues" evidence="1">
    <location>
        <begin position="91"/>
        <end position="104"/>
    </location>
</feature>
<gene>
    <name evidence="2" type="ORF">PXEA_LOCUS28804</name>
</gene>
<name>A0A3S5AF03_9PLAT</name>
<comment type="caution">
    <text evidence="2">The sequence shown here is derived from an EMBL/GenBank/DDBJ whole genome shotgun (WGS) entry which is preliminary data.</text>
</comment>
<reference evidence="2" key="1">
    <citation type="submission" date="2018-11" db="EMBL/GenBank/DDBJ databases">
        <authorList>
            <consortium name="Pathogen Informatics"/>
        </authorList>
    </citation>
    <scope>NUCLEOTIDE SEQUENCE</scope>
</reference>
<organism evidence="2 3">
    <name type="scientific">Protopolystoma xenopodis</name>
    <dbReference type="NCBI Taxonomy" id="117903"/>
    <lineage>
        <taxon>Eukaryota</taxon>
        <taxon>Metazoa</taxon>
        <taxon>Spiralia</taxon>
        <taxon>Lophotrochozoa</taxon>
        <taxon>Platyhelminthes</taxon>
        <taxon>Monogenea</taxon>
        <taxon>Polyopisthocotylea</taxon>
        <taxon>Polystomatidea</taxon>
        <taxon>Polystomatidae</taxon>
        <taxon>Protopolystoma</taxon>
    </lineage>
</organism>
<sequence>MVAGNPGESQTAGPATAASTQGIATTKLSLVEVKQGSGAATAQVAASSTSQEPRENEAGSGVFLKTTQQAPIRSALRAQGSQGLPMALSARESHESAQASKHENRVSRCKFLEKTPQPAGMIPVCLDGTGPWMPTQINLLLAATGGGIATNELTASVPLHTNDLEVLRQHLIILTHAYNIQMNVRAIRSSADEMELFSVINRKFRHIFNKQEEMRTFKAYDFARATYCPGHKFGLDSAQSSCCKSCLGMADGGNLFGMQGASDFIGELEPTHECLGQISSEFRVHDSSNLRVTGSFDT</sequence>
<dbReference type="AlphaFoldDB" id="A0A3S5AF03"/>